<proteinExistence type="predicted"/>
<protein>
    <recommendedName>
        <fullName evidence="3">Isocitrate lyase/phosphoenolpyruvate mutase family protein</fullName>
    </recommendedName>
</protein>
<dbReference type="EMBL" id="BONY01000079">
    <property type="protein sequence ID" value="GIH09892.1"/>
    <property type="molecule type" value="Genomic_DNA"/>
</dbReference>
<dbReference type="InterPro" id="IPR015813">
    <property type="entry name" value="Pyrv/PenolPyrv_kinase-like_dom"/>
</dbReference>
<evidence type="ECO:0000313" key="1">
    <source>
        <dbReference type="EMBL" id="GIH09892.1"/>
    </source>
</evidence>
<dbReference type="PANTHER" id="PTHR42905:SF16">
    <property type="entry name" value="CARBOXYPHOSPHONOENOLPYRUVATE PHOSPHONOMUTASE-LIKE PROTEIN (AFU_ORTHOLOGUE AFUA_5G07230)"/>
    <property type="match status" value="1"/>
</dbReference>
<comment type="caution">
    <text evidence="1">The sequence shown here is derived from an EMBL/GenBank/DDBJ whole genome shotgun (WGS) entry which is preliminary data.</text>
</comment>
<dbReference type="Gene3D" id="3.20.20.60">
    <property type="entry name" value="Phosphoenolpyruvate-binding domains"/>
    <property type="match status" value="1"/>
</dbReference>
<dbReference type="InterPro" id="IPR039556">
    <property type="entry name" value="ICL/PEPM"/>
</dbReference>
<dbReference type="Proteomes" id="UP000612899">
    <property type="component" value="Unassembled WGS sequence"/>
</dbReference>
<accession>A0A8J3QHT6</accession>
<dbReference type="AlphaFoldDB" id="A0A8J3QHT6"/>
<dbReference type="GO" id="GO:0003824">
    <property type="term" value="F:catalytic activity"/>
    <property type="evidence" value="ECO:0007669"/>
    <property type="project" value="InterPro"/>
</dbReference>
<evidence type="ECO:0000313" key="2">
    <source>
        <dbReference type="Proteomes" id="UP000612899"/>
    </source>
</evidence>
<reference evidence="1" key="1">
    <citation type="submission" date="2021-01" db="EMBL/GenBank/DDBJ databases">
        <title>Whole genome shotgun sequence of Rhizocola hellebori NBRC 109834.</title>
        <authorList>
            <person name="Komaki H."/>
            <person name="Tamura T."/>
        </authorList>
    </citation>
    <scope>NUCLEOTIDE SEQUENCE</scope>
    <source>
        <strain evidence="1">NBRC 109834</strain>
    </source>
</reference>
<evidence type="ECO:0008006" key="3">
    <source>
        <dbReference type="Google" id="ProtNLM"/>
    </source>
</evidence>
<dbReference type="InterPro" id="IPR040442">
    <property type="entry name" value="Pyrv_kinase-like_dom_sf"/>
</dbReference>
<keyword evidence="2" id="KW-1185">Reference proteome</keyword>
<dbReference type="PANTHER" id="PTHR42905">
    <property type="entry name" value="PHOSPHOENOLPYRUVATE CARBOXYLASE"/>
    <property type="match status" value="1"/>
</dbReference>
<organism evidence="1 2">
    <name type="scientific">Rhizocola hellebori</name>
    <dbReference type="NCBI Taxonomy" id="1392758"/>
    <lineage>
        <taxon>Bacteria</taxon>
        <taxon>Bacillati</taxon>
        <taxon>Actinomycetota</taxon>
        <taxon>Actinomycetes</taxon>
        <taxon>Micromonosporales</taxon>
        <taxon>Micromonosporaceae</taxon>
        <taxon>Rhizocola</taxon>
    </lineage>
</organism>
<gene>
    <name evidence="1" type="ORF">Rhe02_79590</name>
</gene>
<sequence>MSFADPPAAEAAVSFAELHRRGEPLVLPNAWDHASAALFAQHFPAIGTTSLGVAAAHGVPDGGGLTPTLDLVRRIAHLPCMISVDIETGPVALIPYLAQLGVVGVNIEDELGPIGPVADKITAIKTMAPGIFVNARTDTHWLGADQQSTIPRLRAYLDAGADGIFVPGLTSRSAISELIDTFDAPLNVLYTPQGPTLPELAALGVARVSMGSALFRAALQAALDQILSISGRPGAQMLNYARIQSLALGQFMAE</sequence>
<dbReference type="CDD" id="cd00377">
    <property type="entry name" value="ICL_PEPM"/>
    <property type="match status" value="1"/>
</dbReference>
<name>A0A8J3QHT6_9ACTN</name>
<dbReference type="Pfam" id="PF13714">
    <property type="entry name" value="PEP_mutase"/>
    <property type="match status" value="1"/>
</dbReference>
<dbReference type="SUPFAM" id="SSF51621">
    <property type="entry name" value="Phosphoenolpyruvate/pyruvate domain"/>
    <property type="match status" value="1"/>
</dbReference>